<gene>
    <name evidence="2" type="ORF">SCF082_LOCUS13756</name>
</gene>
<keyword evidence="1" id="KW-0472">Membrane</keyword>
<evidence type="ECO:0000313" key="2">
    <source>
        <dbReference type="EMBL" id="CAK9017705.1"/>
    </source>
</evidence>
<dbReference type="EMBL" id="CAXAMM010008557">
    <property type="protein sequence ID" value="CAK9017705.1"/>
    <property type="molecule type" value="Genomic_DNA"/>
</dbReference>
<feature type="transmembrane region" description="Helical" evidence="1">
    <location>
        <begin position="255"/>
        <end position="279"/>
    </location>
</feature>
<evidence type="ECO:0000313" key="3">
    <source>
        <dbReference type="Proteomes" id="UP001642464"/>
    </source>
</evidence>
<name>A0ABP0JTY5_9DINO</name>
<keyword evidence="1" id="KW-0812">Transmembrane</keyword>
<keyword evidence="3" id="KW-1185">Reference proteome</keyword>
<evidence type="ECO:0000256" key="1">
    <source>
        <dbReference type="SAM" id="Phobius"/>
    </source>
</evidence>
<reference evidence="2 3" key="1">
    <citation type="submission" date="2024-02" db="EMBL/GenBank/DDBJ databases">
        <authorList>
            <person name="Chen Y."/>
            <person name="Shah S."/>
            <person name="Dougan E. K."/>
            <person name="Thang M."/>
            <person name="Chan C."/>
        </authorList>
    </citation>
    <scope>NUCLEOTIDE SEQUENCE [LARGE SCALE GENOMIC DNA]</scope>
</reference>
<keyword evidence="1" id="KW-1133">Transmembrane helix</keyword>
<protein>
    <submittedName>
        <fullName evidence="2">Uncharacterized protein</fullName>
    </submittedName>
</protein>
<organism evidence="2 3">
    <name type="scientific">Durusdinium trenchii</name>
    <dbReference type="NCBI Taxonomy" id="1381693"/>
    <lineage>
        <taxon>Eukaryota</taxon>
        <taxon>Sar</taxon>
        <taxon>Alveolata</taxon>
        <taxon>Dinophyceae</taxon>
        <taxon>Suessiales</taxon>
        <taxon>Symbiodiniaceae</taxon>
        <taxon>Durusdinium</taxon>
    </lineage>
</organism>
<comment type="caution">
    <text evidence="2">The sequence shown here is derived from an EMBL/GenBank/DDBJ whole genome shotgun (WGS) entry which is preliminary data.</text>
</comment>
<dbReference type="Proteomes" id="UP001642464">
    <property type="component" value="Unassembled WGS sequence"/>
</dbReference>
<accession>A0ABP0JTY5</accession>
<proteinExistence type="predicted"/>
<sequence>MKLAKSIQKASALETHFQNRHPFHLMYKDVLDEVEEARGHFDLANVWSHLAPAGNIYRLNGLHQMRLAHCADLQSQLRDVAEERAELLGRDRSLEERCDLLLQALKTTKVGLALGKTQKDTELGWDDQVLQTDGFPVLEEFLAEKVGGWPIVAPLTPSSWESWWSAQLVGWIVALVQTIGPVLVVLGLWEGNTNYLHDPVSTWQRLSVSSILCPNRPLSDWCTILMGVMFSFFVVVQLLNYAASELEDVWKYGRLAGCTSFWSIVGGYINAWCVLWNIVALPLSFWRMERATDVILGSWGLLFMFNLDDLTGIAGQVLGSNDLEFQRSLCWTYALLSQCPVELKDVVNPEAQNVEELWSFTLTDESLVSQVMKLGTQQLDAECFAKFVNMVVDTKYHERPGAIDRLNAVYRRKLKHTRFSNPELILTSGMPMFLFDLMKTSVLTRWLDRISRLHLPLEAGAVVRTGLVFVSGAHDRDWLQPADAARASKNLECLKLVDLVLRHERPSSLEALTAEGLQLLARARATTLQPPDEHDMPELPHVYAGLSKLFRQLGVLLHPTTCGPYLLEIADPLGHLVVEWDTSWKLYPPWRQERHREFVQRKHFHLRAEGWKLLQISLETYTAFTEEEKLHFLDQFCNEQGLNHLRVGFGPPDVKINPMHRPESQLLRRRHCWQKLLRIECHQWTICGQS</sequence>
<feature type="transmembrane region" description="Helical" evidence="1">
    <location>
        <begin position="224"/>
        <end position="243"/>
    </location>
</feature>
<feature type="transmembrane region" description="Helical" evidence="1">
    <location>
        <begin position="168"/>
        <end position="189"/>
    </location>
</feature>